<evidence type="ECO:0000313" key="2">
    <source>
        <dbReference type="Proteomes" id="UP001066276"/>
    </source>
</evidence>
<proteinExistence type="predicted"/>
<dbReference type="Proteomes" id="UP001066276">
    <property type="component" value="Chromosome 1_1"/>
</dbReference>
<gene>
    <name evidence="1" type="ORF">NDU88_004905</name>
</gene>
<dbReference type="EMBL" id="JANPWB010000001">
    <property type="protein sequence ID" value="KAJ1217311.1"/>
    <property type="molecule type" value="Genomic_DNA"/>
</dbReference>
<accession>A0AAV7WWS2</accession>
<keyword evidence="2" id="KW-1185">Reference proteome</keyword>
<evidence type="ECO:0000313" key="1">
    <source>
        <dbReference type="EMBL" id="KAJ1217311.1"/>
    </source>
</evidence>
<sequence>MGLQGQALGPELGNVALAEVHRRGSAIWDRLDYHVRKDYRQHLQRQGDKSGRMLALLLKHECPPLIILALHRPDGALPLTMGQIAINIHLHDHLVEVYASPAQAEAPMVEGFIAQIDIHKLTEAQADGLQEATTLVELG</sequence>
<organism evidence="1 2">
    <name type="scientific">Pleurodeles waltl</name>
    <name type="common">Iberian ribbed newt</name>
    <dbReference type="NCBI Taxonomy" id="8319"/>
    <lineage>
        <taxon>Eukaryota</taxon>
        <taxon>Metazoa</taxon>
        <taxon>Chordata</taxon>
        <taxon>Craniata</taxon>
        <taxon>Vertebrata</taxon>
        <taxon>Euteleostomi</taxon>
        <taxon>Amphibia</taxon>
        <taxon>Batrachia</taxon>
        <taxon>Caudata</taxon>
        <taxon>Salamandroidea</taxon>
        <taxon>Salamandridae</taxon>
        <taxon>Pleurodelinae</taxon>
        <taxon>Pleurodeles</taxon>
    </lineage>
</organism>
<comment type="caution">
    <text evidence="1">The sequence shown here is derived from an EMBL/GenBank/DDBJ whole genome shotgun (WGS) entry which is preliminary data.</text>
</comment>
<name>A0AAV7WWS2_PLEWA</name>
<dbReference type="AlphaFoldDB" id="A0AAV7WWS2"/>
<reference evidence="1" key="1">
    <citation type="journal article" date="2022" name="bioRxiv">
        <title>Sequencing and chromosome-scale assembly of the giantPleurodeles waltlgenome.</title>
        <authorList>
            <person name="Brown T."/>
            <person name="Elewa A."/>
            <person name="Iarovenko S."/>
            <person name="Subramanian E."/>
            <person name="Araus A.J."/>
            <person name="Petzold A."/>
            <person name="Susuki M."/>
            <person name="Suzuki K.-i.T."/>
            <person name="Hayashi T."/>
            <person name="Toyoda A."/>
            <person name="Oliveira C."/>
            <person name="Osipova E."/>
            <person name="Leigh N.D."/>
            <person name="Simon A."/>
            <person name="Yun M.H."/>
        </authorList>
    </citation>
    <scope>NUCLEOTIDE SEQUENCE</scope>
    <source>
        <strain evidence="1">20211129_DDA</strain>
        <tissue evidence="1">Liver</tissue>
    </source>
</reference>
<protein>
    <submittedName>
        <fullName evidence="1">Uncharacterized protein</fullName>
    </submittedName>
</protein>